<dbReference type="SMART" id="SM00408">
    <property type="entry name" value="IGc2"/>
    <property type="match status" value="4"/>
</dbReference>
<reference evidence="10 11" key="1">
    <citation type="submission" date="2024-03" db="EMBL/GenBank/DDBJ databases">
        <title>Adaptation during the transition from Ophiocordyceps entomopathogen to insect associate is accompanied by gene loss and intensified selection.</title>
        <authorList>
            <person name="Ward C.M."/>
            <person name="Onetto C.A."/>
            <person name="Borneman A.R."/>
        </authorList>
    </citation>
    <scope>NUCLEOTIDE SEQUENCE [LARGE SCALE GENOMIC DNA]</scope>
    <source>
        <strain evidence="10">AWRI1</strain>
        <tissue evidence="10">Single Adult Female</tissue>
    </source>
</reference>
<dbReference type="InterPro" id="IPR013783">
    <property type="entry name" value="Ig-like_fold"/>
</dbReference>
<dbReference type="PANTHER" id="PTHR23278">
    <property type="entry name" value="SIDESTEP PROTEIN"/>
    <property type="match status" value="1"/>
</dbReference>
<dbReference type="InterPro" id="IPR013162">
    <property type="entry name" value="CD80_C2-set"/>
</dbReference>
<feature type="transmembrane region" description="Helical" evidence="7">
    <location>
        <begin position="670"/>
        <end position="691"/>
    </location>
</feature>
<evidence type="ECO:0000256" key="4">
    <source>
        <dbReference type="ARBA" id="ARBA00023136"/>
    </source>
</evidence>
<dbReference type="Proteomes" id="UP001367676">
    <property type="component" value="Unassembled WGS sequence"/>
</dbReference>
<keyword evidence="5" id="KW-1015">Disulfide bond</keyword>
<comment type="caution">
    <text evidence="10">The sequence shown here is derived from an EMBL/GenBank/DDBJ whole genome shotgun (WGS) entry which is preliminary data.</text>
</comment>
<dbReference type="InterPro" id="IPR003598">
    <property type="entry name" value="Ig_sub2"/>
</dbReference>
<name>A0AAN9XZZ0_9HEMI</name>
<dbReference type="CDD" id="cd00096">
    <property type="entry name" value="Ig"/>
    <property type="match status" value="2"/>
</dbReference>
<dbReference type="Pfam" id="PF13927">
    <property type="entry name" value="Ig_3"/>
    <property type="match status" value="3"/>
</dbReference>
<feature type="domain" description="Ig-like" evidence="8">
    <location>
        <begin position="353"/>
        <end position="445"/>
    </location>
</feature>
<evidence type="ECO:0000256" key="2">
    <source>
        <dbReference type="ARBA" id="ARBA00022692"/>
    </source>
</evidence>
<dbReference type="SMART" id="SM00060">
    <property type="entry name" value="FN3"/>
    <property type="match status" value="1"/>
</dbReference>
<evidence type="ECO:0000256" key="3">
    <source>
        <dbReference type="ARBA" id="ARBA00022989"/>
    </source>
</evidence>
<evidence type="ECO:0000256" key="6">
    <source>
        <dbReference type="SAM" id="MobiDB-lite"/>
    </source>
</evidence>
<dbReference type="SUPFAM" id="SSF48726">
    <property type="entry name" value="Immunoglobulin"/>
    <property type="match status" value="5"/>
</dbReference>
<dbReference type="SMART" id="SM00409">
    <property type="entry name" value="IG"/>
    <property type="match status" value="5"/>
</dbReference>
<dbReference type="InterPro" id="IPR036116">
    <property type="entry name" value="FN3_sf"/>
</dbReference>
<gene>
    <name evidence="10" type="ORF">V9T40_011926</name>
</gene>
<dbReference type="InterPro" id="IPR007110">
    <property type="entry name" value="Ig-like_dom"/>
</dbReference>
<dbReference type="Pfam" id="PF07686">
    <property type="entry name" value="V-set"/>
    <property type="match status" value="1"/>
</dbReference>
<organism evidence="10 11">
    <name type="scientific">Parthenolecanium corni</name>
    <dbReference type="NCBI Taxonomy" id="536013"/>
    <lineage>
        <taxon>Eukaryota</taxon>
        <taxon>Metazoa</taxon>
        <taxon>Ecdysozoa</taxon>
        <taxon>Arthropoda</taxon>
        <taxon>Hexapoda</taxon>
        <taxon>Insecta</taxon>
        <taxon>Pterygota</taxon>
        <taxon>Neoptera</taxon>
        <taxon>Paraneoptera</taxon>
        <taxon>Hemiptera</taxon>
        <taxon>Sternorrhyncha</taxon>
        <taxon>Coccoidea</taxon>
        <taxon>Coccidae</taxon>
        <taxon>Parthenolecanium</taxon>
    </lineage>
</organism>
<dbReference type="Pfam" id="PF08205">
    <property type="entry name" value="C2-set_2"/>
    <property type="match status" value="1"/>
</dbReference>
<keyword evidence="11" id="KW-1185">Reference proteome</keyword>
<evidence type="ECO:0000256" key="5">
    <source>
        <dbReference type="ARBA" id="ARBA00023157"/>
    </source>
</evidence>
<evidence type="ECO:0000259" key="9">
    <source>
        <dbReference type="PROSITE" id="PS50853"/>
    </source>
</evidence>
<keyword evidence="2 7" id="KW-0812">Transmembrane</keyword>
<accession>A0AAN9XZZ0</accession>
<dbReference type="CDD" id="cd00063">
    <property type="entry name" value="FN3"/>
    <property type="match status" value="1"/>
</dbReference>
<dbReference type="InterPro" id="IPR036179">
    <property type="entry name" value="Ig-like_dom_sf"/>
</dbReference>
<sequence length="920" mass="101634">MLRRAFSTEEKRQIISKIQSGVKNVPVYEVSGIVGETVHLPCNISIAEGLHSEEDSVVLILWYREDLGTPIFSVDVRGKDFSRAEKWSDDSVFNNRAYFEPDAKASSLVIDSVTEKDAAVYRCRVDFKYAQTRNSKVNLTVVVPPQKIIVLNERHELKTTVVGPYTEKSDLVLICQVFGGNPLPSITWLKNSKPLNGSVLRVAEKEGMKFVESTLTVRHLRRSDLHSQLTCEARNNPNRSLTSMVEVDMNFSPLNVKILPDEQPLTAKRKYELICESTGSRPPAKLTWWKNDDRLERTKDSISMDGNTTTSALTFIPSKDDKGKYLKCRAENPVISSSHVLETRWKLHIHYIPETKIVLGTSLKPDSIVEGMDVYFDCLINAHPPVYKVEWKKNNKVLQHNVQKGVIVSNQSLVLQKVTRANGGNYTCIGYNAEGDGVSEPLYLNVMYAPFCKANQTRVYGIAKNEVANISCEVEANPLDLTFSWKFNNSGDSEDLVSKVVNKSGRTYSVVTHTPAQEVDYGTLTCSASNKVGRQRTPCVFHIIAAGKPDSVSNCSVNNISVNSFFLRCVEGFNGGLVQTFTVVVKEEQEGGSPVAVGNISSPSPRFTVSNLQAGTAYRIYVYSSNAKGHSEPYQLEIITAGKRIPDADTSIEELPPERQRLSFHVSATMGILVTASALALMVICILVAVLKTRCSRSSGDCKRQSKKQRRRASDANQTLCDGSDKSLMAPGIRTGCGGSISLGVDDPAASVAGLNGEFTVEVDDKNPDVIPQPIAQDMEKCGDYVGNKQRISTIENRYLLHENFLQYSNTPINYSGYCTLRTGIVPLQDLCRLNTKTTTIHSEPRYLATSSATLSRHPWPSYTTAVPIDQSHQCVYQTLPKTSVAHQPVQTQISVPPVILEKSLSNSSSPLANKQESAV</sequence>
<feature type="domain" description="Ig-like" evidence="8">
    <location>
        <begin position="145"/>
        <end position="242"/>
    </location>
</feature>
<proteinExistence type="predicted"/>
<dbReference type="EMBL" id="JBBCAQ010000036">
    <property type="protein sequence ID" value="KAK7575640.1"/>
    <property type="molecule type" value="Genomic_DNA"/>
</dbReference>
<dbReference type="InterPro" id="IPR013106">
    <property type="entry name" value="Ig_V-set"/>
</dbReference>
<evidence type="ECO:0000256" key="1">
    <source>
        <dbReference type="ARBA" id="ARBA00004167"/>
    </source>
</evidence>
<dbReference type="Pfam" id="PF00041">
    <property type="entry name" value="fn3"/>
    <property type="match status" value="1"/>
</dbReference>
<feature type="domain" description="Fibronectin type-III" evidence="9">
    <location>
        <begin position="551"/>
        <end position="644"/>
    </location>
</feature>
<dbReference type="AlphaFoldDB" id="A0AAN9XZZ0"/>
<dbReference type="PANTHER" id="PTHR23278:SF25">
    <property type="entry name" value="GH14967P"/>
    <property type="match status" value="1"/>
</dbReference>
<dbReference type="PROSITE" id="PS50835">
    <property type="entry name" value="IG_LIKE"/>
    <property type="match status" value="5"/>
</dbReference>
<dbReference type="SUPFAM" id="SSF49265">
    <property type="entry name" value="Fibronectin type III"/>
    <property type="match status" value="1"/>
</dbReference>
<keyword evidence="3 7" id="KW-1133">Transmembrane helix</keyword>
<feature type="region of interest" description="Disordered" evidence="6">
    <location>
        <begin position="698"/>
        <end position="720"/>
    </location>
</feature>
<evidence type="ECO:0000313" key="11">
    <source>
        <dbReference type="Proteomes" id="UP001367676"/>
    </source>
</evidence>
<comment type="subcellular location">
    <subcellularLocation>
        <location evidence="1">Membrane</location>
        <topology evidence="1">Single-pass membrane protein</topology>
    </subcellularLocation>
</comment>
<protein>
    <recommendedName>
        <fullName evidence="12">Nephrin/kirre</fullName>
    </recommendedName>
</protein>
<dbReference type="InterPro" id="IPR003961">
    <property type="entry name" value="FN3_dom"/>
</dbReference>
<feature type="domain" description="Ig-like" evidence="8">
    <location>
        <begin position="450"/>
        <end position="530"/>
    </location>
</feature>
<evidence type="ECO:0008006" key="12">
    <source>
        <dbReference type="Google" id="ProtNLM"/>
    </source>
</evidence>
<feature type="domain" description="Ig-like" evidence="8">
    <location>
        <begin position="35"/>
        <end position="140"/>
    </location>
</feature>
<keyword evidence="4 7" id="KW-0472">Membrane</keyword>
<dbReference type="GO" id="GO:0016020">
    <property type="term" value="C:membrane"/>
    <property type="evidence" value="ECO:0007669"/>
    <property type="project" value="UniProtKB-SubCell"/>
</dbReference>
<evidence type="ECO:0000259" key="8">
    <source>
        <dbReference type="PROSITE" id="PS50835"/>
    </source>
</evidence>
<dbReference type="PROSITE" id="PS50853">
    <property type="entry name" value="FN3"/>
    <property type="match status" value="1"/>
</dbReference>
<evidence type="ECO:0000313" key="10">
    <source>
        <dbReference type="EMBL" id="KAK7575640.1"/>
    </source>
</evidence>
<dbReference type="Gene3D" id="2.60.40.10">
    <property type="entry name" value="Immunoglobulins"/>
    <property type="match status" value="6"/>
</dbReference>
<feature type="domain" description="Ig-like" evidence="8">
    <location>
        <begin position="253"/>
        <end position="342"/>
    </location>
</feature>
<dbReference type="InterPro" id="IPR003599">
    <property type="entry name" value="Ig_sub"/>
</dbReference>
<evidence type="ECO:0000256" key="7">
    <source>
        <dbReference type="SAM" id="Phobius"/>
    </source>
</evidence>